<dbReference type="SUPFAM" id="SSF49764">
    <property type="entry name" value="HSP20-like chaperones"/>
    <property type="match status" value="1"/>
</dbReference>
<dbReference type="PANTHER" id="PTHR11527">
    <property type="entry name" value="HEAT-SHOCK PROTEIN 20 FAMILY MEMBER"/>
    <property type="match status" value="1"/>
</dbReference>
<comment type="subcellular location">
    <subcellularLocation>
        <location evidence="1">Cytoplasm</location>
    </subcellularLocation>
</comment>
<dbReference type="Gramene" id="PRQ28012">
    <property type="protein sequence ID" value="PRQ28012"/>
    <property type="gene ID" value="RchiOBHm_Chr6g0311471"/>
</dbReference>
<evidence type="ECO:0000256" key="5">
    <source>
        <dbReference type="RuleBase" id="RU003616"/>
    </source>
</evidence>
<feature type="domain" description="SHSP" evidence="7">
    <location>
        <begin position="45"/>
        <end position="160"/>
    </location>
</feature>
<feature type="region of interest" description="Disordered" evidence="6">
    <location>
        <begin position="152"/>
        <end position="207"/>
    </location>
</feature>
<sequence length="207" mass="22990">MDLMIPLRNMGVDSNLLDALHDLLDFSDEQNQASHHAPSRQYVREAKAMSATPADVKETQNAYIFVIDVPGLKSDQIKVHLEDDNVLVVCGERKREKERDKGVRYLRMERRLGKYLKKFVLPENADVEKISAECQDGVLTIVVEKKPPPELKKPKIVQVRIGDSQEGQQGQGGQWGQEGQSGGQGDQWGQKGQGGQEGQGGQDGNSR</sequence>
<name>A0A2P6Q1E3_ROSCH</name>
<dbReference type="OMA" id="MKATPAD"/>
<dbReference type="Pfam" id="PF00011">
    <property type="entry name" value="HSP20"/>
    <property type="match status" value="1"/>
</dbReference>
<evidence type="ECO:0000256" key="4">
    <source>
        <dbReference type="PROSITE-ProRule" id="PRU00285"/>
    </source>
</evidence>
<evidence type="ECO:0000313" key="8">
    <source>
        <dbReference type="EMBL" id="PRQ28012.1"/>
    </source>
</evidence>
<evidence type="ECO:0000256" key="6">
    <source>
        <dbReference type="SAM" id="MobiDB-lite"/>
    </source>
</evidence>
<organism evidence="8 9">
    <name type="scientific">Rosa chinensis</name>
    <name type="common">China rose</name>
    <dbReference type="NCBI Taxonomy" id="74649"/>
    <lineage>
        <taxon>Eukaryota</taxon>
        <taxon>Viridiplantae</taxon>
        <taxon>Streptophyta</taxon>
        <taxon>Embryophyta</taxon>
        <taxon>Tracheophyta</taxon>
        <taxon>Spermatophyta</taxon>
        <taxon>Magnoliopsida</taxon>
        <taxon>eudicotyledons</taxon>
        <taxon>Gunneridae</taxon>
        <taxon>Pentapetalae</taxon>
        <taxon>rosids</taxon>
        <taxon>fabids</taxon>
        <taxon>Rosales</taxon>
        <taxon>Rosaceae</taxon>
        <taxon>Rosoideae</taxon>
        <taxon>Rosoideae incertae sedis</taxon>
        <taxon>Rosa</taxon>
    </lineage>
</organism>
<dbReference type="GO" id="GO:0006950">
    <property type="term" value="P:response to stress"/>
    <property type="evidence" value="ECO:0007669"/>
    <property type="project" value="UniProtKB-ARBA"/>
</dbReference>
<protein>
    <submittedName>
        <fullName evidence="8">Putative small heat shock protein HSP20</fullName>
    </submittedName>
</protein>
<evidence type="ECO:0000256" key="2">
    <source>
        <dbReference type="ARBA" id="ARBA00022490"/>
    </source>
</evidence>
<evidence type="ECO:0000259" key="7">
    <source>
        <dbReference type="PROSITE" id="PS01031"/>
    </source>
</evidence>
<proteinExistence type="inferred from homology"/>
<gene>
    <name evidence="8" type="ORF">RchiOBHm_Chr6g0311471</name>
</gene>
<keyword evidence="3 8" id="KW-0346">Stress response</keyword>
<dbReference type="STRING" id="74649.A0A2P6Q1E3"/>
<dbReference type="PROSITE" id="PS01031">
    <property type="entry name" value="SHSP"/>
    <property type="match status" value="1"/>
</dbReference>
<evidence type="ECO:0000256" key="1">
    <source>
        <dbReference type="ARBA" id="ARBA00004496"/>
    </source>
</evidence>
<dbReference type="InterPro" id="IPR002068">
    <property type="entry name" value="A-crystallin/Hsp20_dom"/>
</dbReference>
<dbReference type="AlphaFoldDB" id="A0A2P6Q1E3"/>
<evidence type="ECO:0000313" key="9">
    <source>
        <dbReference type="Proteomes" id="UP000238479"/>
    </source>
</evidence>
<feature type="compositionally biased region" description="Gly residues" evidence="6">
    <location>
        <begin position="169"/>
        <end position="207"/>
    </location>
</feature>
<dbReference type="EMBL" id="PDCK01000044">
    <property type="protein sequence ID" value="PRQ28012.1"/>
    <property type="molecule type" value="Genomic_DNA"/>
</dbReference>
<keyword evidence="2" id="KW-0963">Cytoplasm</keyword>
<accession>A0A2P6Q1E3</accession>
<keyword evidence="9" id="KW-1185">Reference proteome</keyword>
<dbReference type="FunFam" id="2.60.40.790:FF:000010">
    <property type="entry name" value="17.3 kDa class II heat shock protein-like"/>
    <property type="match status" value="1"/>
</dbReference>
<evidence type="ECO:0000256" key="3">
    <source>
        <dbReference type="ARBA" id="ARBA00023016"/>
    </source>
</evidence>
<reference evidence="8 9" key="1">
    <citation type="journal article" date="2018" name="Nat. Genet.">
        <title>The Rosa genome provides new insights in the design of modern roses.</title>
        <authorList>
            <person name="Bendahmane M."/>
        </authorList>
    </citation>
    <scope>NUCLEOTIDE SEQUENCE [LARGE SCALE GENOMIC DNA]</scope>
    <source>
        <strain evidence="9">cv. Old Blush</strain>
    </source>
</reference>
<comment type="similarity">
    <text evidence="4 5">Belongs to the small heat shock protein (HSP20) family.</text>
</comment>
<dbReference type="Proteomes" id="UP000238479">
    <property type="component" value="Chromosome 6"/>
</dbReference>
<dbReference type="GO" id="GO:0005737">
    <property type="term" value="C:cytoplasm"/>
    <property type="evidence" value="ECO:0007669"/>
    <property type="project" value="UniProtKB-SubCell"/>
</dbReference>
<dbReference type="InterPro" id="IPR031107">
    <property type="entry name" value="Small_HSP"/>
</dbReference>
<comment type="caution">
    <text evidence="8">The sequence shown here is derived from an EMBL/GenBank/DDBJ whole genome shotgun (WGS) entry which is preliminary data.</text>
</comment>
<dbReference type="InterPro" id="IPR008978">
    <property type="entry name" value="HSP20-like_chaperone"/>
</dbReference>
<dbReference type="Gene3D" id="2.60.40.790">
    <property type="match status" value="1"/>
</dbReference>
<dbReference type="OrthoDB" id="1431247at2759"/>